<dbReference type="EMBL" id="WOWK01000077">
    <property type="protein sequence ID" value="KAF0320933.1"/>
    <property type="molecule type" value="Genomic_DNA"/>
</dbReference>
<accession>A0A8H3ZIW9</accession>
<dbReference type="Proteomes" id="UP000434172">
    <property type="component" value="Unassembled WGS sequence"/>
</dbReference>
<keyword evidence="2" id="KW-1185">Reference proteome</keyword>
<protein>
    <submittedName>
        <fullName evidence="1">Uncharacterized protein</fullName>
    </submittedName>
</protein>
<sequence length="109" mass="12064">MRITPTPSSLSCFSSTRACQIVQYTPRGCDSLTRCALLVYPTLPPDIEYPEFPFPFLRPFSRHPRLAFNYFPADTLHNLSLSFPSLSRPVCASALGCSSLTSTHAQPVP</sequence>
<comment type="caution">
    <text evidence="1">The sequence shown here is derived from an EMBL/GenBank/DDBJ whole genome shotgun (WGS) entry which is preliminary data.</text>
</comment>
<proteinExistence type="predicted"/>
<dbReference type="AlphaFoldDB" id="A0A8H3ZIW9"/>
<evidence type="ECO:0000313" key="1">
    <source>
        <dbReference type="EMBL" id="KAF0320933.1"/>
    </source>
</evidence>
<gene>
    <name evidence="1" type="ORF">GQ607_011835</name>
</gene>
<evidence type="ECO:0000313" key="2">
    <source>
        <dbReference type="Proteomes" id="UP000434172"/>
    </source>
</evidence>
<name>A0A8H3ZIW9_9PEZI</name>
<organism evidence="1 2">
    <name type="scientific">Colletotrichum asianum</name>
    <dbReference type="NCBI Taxonomy" id="702518"/>
    <lineage>
        <taxon>Eukaryota</taxon>
        <taxon>Fungi</taxon>
        <taxon>Dikarya</taxon>
        <taxon>Ascomycota</taxon>
        <taxon>Pezizomycotina</taxon>
        <taxon>Sordariomycetes</taxon>
        <taxon>Hypocreomycetidae</taxon>
        <taxon>Glomerellales</taxon>
        <taxon>Glomerellaceae</taxon>
        <taxon>Colletotrichum</taxon>
        <taxon>Colletotrichum gloeosporioides species complex</taxon>
    </lineage>
</organism>
<reference evidence="1 2" key="1">
    <citation type="submission" date="2019-12" db="EMBL/GenBank/DDBJ databases">
        <title>A genome sequence resource for the geographically widespread anthracnose pathogen Colletotrichum asianum.</title>
        <authorList>
            <person name="Meng Y."/>
        </authorList>
    </citation>
    <scope>NUCLEOTIDE SEQUENCE [LARGE SCALE GENOMIC DNA]</scope>
    <source>
        <strain evidence="1 2">ICMP 18580</strain>
    </source>
</reference>